<dbReference type="Pfam" id="PF12234">
    <property type="entry name" value="Rav1p_C"/>
    <property type="match status" value="1"/>
</dbReference>
<organism evidence="3 4">
    <name type="scientific">Effrenium voratum</name>
    <dbReference type="NCBI Taxonomy" id="2562239"/>
    <lineage>
        <taxon>Eukaryota</taxon>
        <taxon>Sar</taxon>
        <taxon>Alveolata</taxon>
        <taxon>Dinophyceae</taxon>
        <taxon>Suessiales</taxon>
        <taxon>Symbiodiniaceae</taxon>
        <taxon>Effrenium</taxon>
    </lineage>
</organism>
<protein>
    <recommendedName>
        <fullName evidence="2">RAVE complex protein Rav1 C-terminal domain-containing protein</fullName>
    </recommendedName>
</protein>
<dbReference type="GO" id="GO:0007035">
    <property type="term" value="P:vacuolar acidification"/>
    <property type="evidence" value="ECO:0007669"/>
    <property type="project" value="TreeGrafter"/>
</dbReference>
<dbReference type="GO" id="GO:0043291">
    <property type="term" value="C:RAVE complex"/>
    <property type="evidence" value="ECO:0007669"/>
    <property type="project" value="TreeGrafter"/>
</dbReference>
<sequence>MSGSSARRPSTGPSAAAAKLHAAAVAWHRWLNGSARCARRGRRLRSRDMHVSSGFMRSPENRHAMSTGEQAAAKVRAEEEKLEKERLAREWEAELEEIERRRKEMEGEALEKDCLSYFATAELLLERRATCALEESPDISPDTDQPPPEPETKSRVTEILEGWLQEQCGSKSFGQLPVPVNADLAQSLVNALRQSAQQAEELASAYVPSKEEESGESLSDQLEKLLAKFEDQAPEVQDHASSQSTMNTEAPNASEAAALQDHIVACRAVEDRVVPLLPVLEQDEATTRLVTALAALEVGEDLRNHTSELLGGPFRSLSTADACWGLCSQKRRLILDQLPCGDWQQLRRRGVGWWLGDQNSLELLDVIVTKLAQSSLAKLRSNSSTWSGAWCEQEDAAQKRRKAIDEAVFWSTVLGSSVNKLRALMRAGLLKESDGKGLSALLQHEKVHEPEFLWKNAFRLLQLHRYHLAAGLFLLSGSVEEAARVLASHVKDLQLVIVVTRRHRDVLATLLGHHLQTNDPWRRLLLSHLGSAAEAVEAEADAEMFDSLLTCDSDAAGLSAVAEQLNGMSLRH</sequence>
<dbReference type="Proteomes" id="UP001178507">
    <property type="component" value="Unassembled WGS sequence"/>
</dbReference>
<feature type="domain" description="RAVE complex protein Rav1 C-terminal" evidence="2">
    <location>
        <begin position="455"/>
        <end position="505"/>
    </location>
</feature>
<evidence type="ECO:0000313" key="3">
    <source>
        <dbReference type="EMBL" id="CAJ1404906.1"/>
    </source>
</evidence>
<dbReference type="AlphaFoldDB" id="A0AA36JFY4"/>
<feature type="region of interest" description="Disordered" evidence="1">
    <location>
        <begin position="134"/>
        <end position="154"/>
    </location>
</feature>
<dbReference type="PANTHER" id="PTHR13950">
    <property type="entry name" value="RABCONNECTIN-RELATED"/>
    <property type="match status" value="1"/>
</dbReference>
<dbReference type="PANTHER" id="PTHR13950:SF9">
    <property type="entry name" value="RABCONNECTIN-3A"/>
    <property type="match status" value="1"/>
</dbReference>
<name>A0AA36JFY4_9DINO</name>
<dbReference type="EMBL" id="CAUJNA010003561">
    <property type="protein sequence ID" value="CAJ1404906.1"/>
    <property type="molecule type" value="Genomic_DNA"/>
</dbReference>
<evidence type="ECO:0000256" key="1">
    <source>
        <dbReference type="SAM" id="MobiDB-lite"/>
    </source>
</evidence>
<keyword evidence="4" id="KW-1185">Reference proteome</keyword>
<dbReference type="InterPro" id="IPR052208">
    <property type="entry name" value="DmX-like/RAVE_component"/>
</dbReference>
<evidence type="ECO:0000313" key="4">
    <source>
        <dbReference type="Proteomes" id="UP001178507"/>
    </source>
</evidence>
<dbReference type="InterPro" id="IPR022033">
    <property type="entry name" value="Rav1p_C"/>
</dbReference>
<feature type="region of interest" description="Disordered" evidence="1">
    <location>
        <begin position="48"/>
        <end position="70"/>
    </location>
</feature>
<reference evidence="3" key="1">
    <citation type="submission" date="2023-08" db="EMBL/GenBank/DDBJ databases">
        <authorList>
            <person name="Chen Y."/>
            <person name="Shah S."/>
            <person name="Dougan E. K."/>
            <person name="Thang M."/>
            <person name="Chan C."/>
        </authorList>
    </citation>
    <scope>NUCLEOTIDE SEQUENCE</scope>
</reference>
<gene>
    <name evidence="3" type="ORF">EVOR1521_LOCUS27277</name>
</gene>
<accession>A0AA36JFY4</accession>
<proteinExistence type="predicted"/>
<comment type="caution">
    <text evidence="3">The sequence shown here is derived from an EMBL/GenBank/DDBJ whole genome shotgun (WGS) entry which is preliminary data.</text>
</comment>
<evidence type="ECO:0000259" key="2">
    <source>
        <dbReference type="Pfam" id="PF12234"/>
    </source>
</evidence>